<keyword evidence="2" id="KW-1185">Reference proteome</keyword>
<protein>
    <submittedName>
        <fullName evidence="1">Uncharacterized protein</fullName>
    </submittedName>
</protein>
<dbReference type="EMBL" id="UZAG01018528">
    <property type="protein sequence ID" value="VDO39975.1"/>
    <property type="molecule type" value="Genomic_DNA"/>
</dbReference>
<evidence type="ECO:0000313" key="2">
    <source>
        <dbReference type="Proteomes" id="UP000280834"/>
    </source>
</evidence>
<reference evidence="1 2" key="1">
    <citation type="submission" date="2018-11" db="EMBL/GenBank/DDBJ databases">
        <authorList>
            <consortium name="Pathogen Informatics"/>
        </authorList>
    </citation>
    <scope>NUCLEOTIDE SEQUENCE [LARGE SCALE GENOMIC DNA]</scope>
</reference>
<sequence>MKKSCSETMKMSFFLRQHHLLQMERRRESNLIKARLHSMLITNICMLKHYNLAWYCTLCASSALFNNNNYSSLRQTALVGRKEQSASYTTVFSPRNIFQKLAIMNKNSIIYKLVNFRTGHPDLSISVTAK</sequence>
<dbReference type="Proteomes" id="UP000280834">
    <property type="component" value="Unassembled WGS sequence"/>
</dbReference>
<gene>
    <name evidence="1" type="ORF">BTMF_LOCUS11706</name>
</gene>
<accession>A0A3P7YS02</accession>
<organism evidence="1 2">
    <name type="scientific">Brugia timori</name>
    <dbReference type="NCBI Taxonomy" id="42155"/>
    <lineage>
        <taxon>Eukaryota</taxon>
        <taxon>Metazoa</taxon>
        <taxon>Ecdysozoa</taxon>
        <taxon>Nematoda</taxon>
        <taxon>Chromadorea</taxon>
        <taxon>Rhabditida</taxon>
        <taxon>Spirurina</taxon>
        <taxon>Spiruromorpha</taxon>
        <taxon>Filarioidea</taxon>
        <taxon>Onchocercidae</taxon>
        <taxon>Brugia</taxon>
    </lineage>
</organism>
<evidence type="ECO:0000313" key="1">
    <source>
        <dbReference type="EMBL" id="VDO39975.1"/>
    </source>
</evidence>
<name>A0A3P7YS02_9BILA</name>
<dbReference type="AlphaFoldDB" id="A0A3P7YS02"/>
<proteinExistence type="predicted"/>